<dbReference type="GO" id="GO:0044208">
    <property type="term" value="P:'de novo' AMP biosynthetic process"/>
    <property type="evidence" value="ECO:0007669"/>
    <property type="project" value="TreeGrafter"/>
</dbReference>
<sequence>MTTTTTPPKDDDYDYPSYHLAPFCAYQFEQPMALITTKARCLFARSHLGKRSKCLDTLDHQRSRPTFSHRYLGVRDFIIQKIADLVSSTCELLPRYSPGLNPPFRCFDDIDPPVRTHCRHDNVQGYSHSSGLLPSGSPPGMLPLTTIPHMRISGGNICPPATLLKLGSCIAFSSIISSAVQCRLLAYCPLVSGQRSEGVVYTEWCTRRQWTDKKLTFGSLSPFPRTGIMAQSTDMQFQMALTWGPSTAQRPCAATDAKLEDGACSSSGSDFNYLGNTWLMDPSIPSNGNRAVTRPGIIGAGQTTTGHLFILSARCHCSPTAASNATSSSANASDEDVAIGWLYYRVVQLEVAAVVVLVPANAQRYGYRYVSPQKCVHDPEMQCILLWDLRHIKQARDDLGFRGIKGTTDTQASSFALFSGDYDKLEYLDELVTTLSGFQYAYPVIG</sequence>
<dbReference type="InParanoid" id="A0A0C3E9W7"/>
<proteinExistence type="predicted"/>
<dbReference type="Gene3D" id="1.20.200.10">
    <property type="entry name" value="Fumarase/aspartase (Central domain)"/>
    <property type="match status" value="1"/>
</dbReference>
<keyword evidence="3" id="KW-1185">Reference proteome</keyword>
<gene>
    <name evidence="2" type="ORF">SCLCIDRAFT_22914</name>
</gene>
<dbReference type="GO" id="GO:0070626">
    <property type="term" value="F:(S)-2-(5-amino-1-(5-phospho-D-ribosyl)imidazole-4-carboxamido) succinate lyase (fumarate-forming) activity"/>
    <property type="evidence" value="ECO:0007669"/>
    <property type="project" value="TreeGrafter"/>
</dbReference>
<protein>
    <submittedName>
        <fullName evidence="2">Uncharacterized protein</fullName>
    </submittedName>
</protein>
<dbReference type="AlphaFoldDB" id="A0A0C3E9W7"/>
<dbReference type="EMBL" id="KN822024">
    <property type="protein sequence ID" value="KIM65114.1"/>
    <property type="molecule type" value="Genomic_DNA"/>
</dbReference>
<accession>A0A0C3E9W7</accession>
<dbReference type="Proteomes" id="UP000053989">
    <property type="component" value="Unassembled WGS sequence"/>
</dbReference>
<dbReference type="GO" id="GO:0004018">
    <property type="term" value="F:N6-(1,2-dicarboxyethyl)AMP AMP-lyase (fumarate-forming) activity"/>
    <property type="evidence" value="ECO:0007669"/>
    <property type="project" value="TreeGrafter"/>
</dbReference>
<keyword evidence="1" id="KW-0456">Lyase</keyword>
<dbReference type="Gene3D" id="1.10.275.60">
    <property type="match status" value="1"/>
</dbReference>
<dbReference type="HOGENOM" id="CLU_614175_0_0_1"/>
<evidence type="ECO:0000313" key="3">
    <source>
        <dbReference type="Proteomes" id="UP000053989"/>
    </source>
</evidence>
<dbReference type="PANTHER" id="PTHR43172">
    <property type="entry name" value="ADENYLOSUCCINATE LYASE"/>
    <property type="match status" value="1"/>
</dbReference>
<dbReference type="GO" id="GO:0005829">
    <property type="term" value="C:cytosol"/>
    <property type="evidence" value="ECO:0007669"/>
    <property type="project" value="TreeGrafter"/>
</dbReference>
<evidence type="ECO:0000313" key="2">
    <source>
        <dbReference type="EMBL" id="KIM65114.1"/>
    </source>
</evidence>
<reference evidence="2 3" key="1">
    <citation type="submission" date="2014-04" db="EMBL/GenBank/DDBJ databases">
        <authorList>
            <consortium name="DOE Joint Genome Institute"/>
            <person name="Kuo A."/>
            <person name="Kohler A."/>
            <person name="Nagy L.G."/>
            <person name="Floudas D."/>
            <person name="Copeland A."/>
            <person name="Barry K.W."/>
            <person name="Cichocki N."/>
            <person name="Veneault-Fourrey C."/>
            <person name="LaButti K."/>
            <person name="Lindquist E.A."/>
            <person name="Lipzen A."/>
            <person name="Lundell T."/>
            <person name="Morin E."/>
            <person name="Murat C."/>
            <person name="Sun H."/>
            <person name="Tunlid A."/>
            <person name="Henrissat B."/>
            <person name="Grigoriev I.V."/>
            <person name="Hibbett D.S."/>
            <person name="Martin F."/>
            <person name="Nordberg H.P."/>
            <person name="Cantor M.N."/>
            <person name="Hua S.X."/>
        </authorList>
    </citation>
    <scope>NUCLEOTIDE SEQUENCE [LARGE SCALE GENOMIC DNA]</scope>
    <source>
        <strain evidence="2 3">Foug A</strain>
    </source>
</reference>
<evidence type="ECO:0000256" key="1">
    <source>
        <dbReference type="ARBA" id="ARBA00023239"/>
    </source>
</evidence>
<dbReference type="PANTHER" id="PTHR43172:SF1">
    <property type="entry name" value="ADENYLOSUCCINATE LYASE"/>
    <property type="match status" value="1"/>
</dbReference>
<organism evidence="2 3">
    <name type="scientific">Scleroderma citrinum Foug A</name>
    <dbReference type="NCBI Taxonomy" id="1036808"/>
    <lineage>
        <taxon>Eukaryota</taxon>
        <taxon>Fungi</taxon>
        <taxon>Dikarya</taxon>
        <taxon>Basidiomycota</taxon>
        <taxon>Agaricomycotina</taxon>
        <taxon>Agaricomycetes</taxon>
        <taxon>Agaricomycetidae</taxon>
        <taxon>Boletales</taxon>
        <taxon>Sclerodermatineae</taxon>
        <taxon>Sclerodermataceae</taxon>
        <taxon>Scleroderma</taxon>
    </lineage>
</organism>
<dbReference type="STRING" id="1036808.A0A0C3E9W7"/>
<name>A0A0C3E9W7_9AGAM</name>
<reference evidence="3" key="2">
    <citation type="submission" date="2015-01" db="EMBL/GenBank/DDBJ databases">
        <title>Evolutionary Origins and Diversification of the Mycorrhizal Mutualists.</title>
        <authorList>
            <consortium name="DOE Joint Genome Institute"/>
            <consortium name="Mycorrhizal Genomics Consortium"/>
            <person name="Kohler A."/>
            <person name="Kuo A."/>
            <person name="Nagy L.G."/>
            <person name="Floudas D."/>
            <person name="Copeland A."/>
            <person name="Barry K.W."/>
            <person name="Cichocki N."/>
            <person name="Veneault-Fourrey C."/>
            <person name="LaButti K."/>
            <person name="Lindquist E.A."/>
            <person name="Lipzen A."/>
            <person name="Lundell T."/>
            <person name="Morin E."/>
            <person name="Murat C."/>
            <person name="Riley R."/>
            <person name="Ohm R."/>
            <person name="Sun H."/>
            <person name="Tunlid A."/>
            <person name="Henrissat B."/>
            <person name="Grigoriev I.V."/>
            <person name="Hibbett D.S."/>
            <person name="Martin F."/>
        </authorList>
    </citation>
    <scope>NUCLEOTIDE SEQUENCE [LARGE SCALE GENOMIC DNA]</scope>
    <source>
        <strain evidence="3">Foug A</strain>
    </source>
</reference>